<comment type="caution">
    <text evidence="1">The sequence shown here is derived from an EMBL/GenBank/DDBJ whole genome shotgun (WGS) entry which is preliminary data.</text>
</comment>
<evidence type="ECO:0008006" key="2">
    <source>
        <dbReference type="Google" id="ProtNLM"/>
    </source>
</evidence>
<reference evidence="1" key="1">
    <citation type="journal article" date="2014" name="Front. Microbiol.">
        <title>High frequency of phylogenetically diverse reductive dehalogenase-homologous genes in deep subseafloor sedimentary metagenomes.</title>
        <authorList>
            <person name="Kawai M."/>
            <person name="Futagami T."/>
            <person name="Toyoda A."/>
            <person name="Takaki Y."/>
            <person name="Nishi S."/>
            <person name="Hori S."/>
            <person name="Arai W."/>
            <person name="Tsubouchi T."/>
            <person name="Morono Y."/>
            <person name="Uchiyama I."/>
            <person name="Ito T."/>
            <person name="Fujiyama A."/>
            <person name="Inagaki F."/>
            <person name="Takami H."/>
        </authorList>
    </citation>
    <scope>NUCLEOTIDE SEQUENCE</scope>
    <source>
        <strain evidence="1">Expedition CK06-06</strain>
    </source>
</reference>
<feature type="non-terminal residue" evidence="1">
    <location>
        <position position="1"/>
    </location>
</feature>
<dbReference type="InterPro" id="IPR008257">
    <property type="entry name" value="Pept_M19"/>
</dbReference>
<dbReference type="PANTHER" id="PTHR10443:SF12">
    <property type="entry name" value="DIPEPTIDASE"/>
    <property type="match status" value="1"/>
</dbReference>
<dbReference type="Pfam" id="PF01244">
    <property type="entry name" value="Peptidase_M19"/>
    <property type="match status" value="1"/>
</dbReference>
<protein>
    <recommendedName>
        <fullName evidence="2">Diguanylate cyclase</fullName>
    </recommendedName>
</protein>
<gene>
    <name evidence="1" type="ORF">S01H4_51636</name>
</gene>
<dbReference type="InterPro" id="IPR032466">
    <property type="entry name" value="Metal_Hydrolase"/>
</dbReference>
<dbReference type="GO" id="GO:0070573">
    <property type="term" value="F:metallodipeptidase activity"/>
    <property type="evidence" value="ECO:0007669"/>
    <property type="project" value="InterPro"/>
</dbReference>
<dbReference type="PROSITE" id="PS51365">
    <property type="entry name" value="RENAL_DIPEPTIDASE_2"/>
    <property type="match status" value="1"/>
</dbReference>
<dbReference type="PANTHER" id="PTHR10443">
    <property type="entry name" value="MICROSOMAL DIPEPTIDASE"/>
    <property type="match status" value="1"/>
</dbReference>
<dbReference type="AlphaFoldDB" id="X1CYG9"/>
<evidence type="ECO:0000313" key="1">
    <source>
        <dbReference type="EMBL" id="GAH01075.1"/>
    </source>
</evidence>
<dbReference type="GO" id="GO:0006508">
    <property type="term" value="P:proteolysis"/>
    <property type="evidence" value="ECO:0007669"/>
    <property type="project" value="InterPro"/>
</dbReference>
<feature type="non-terminal residue" evidence="1">
    <location>
        <position position="267"/>
    </location>
</feature>
<dbReference type="EMBL" id="BART01029425">
    <property type="protein sequence ID" value="GAH01075.1"/>
    <property type="molecule type" value="Genomic_DNA"/>
</dbReference>
<organism evidence="1">
    <name type="scientific">marine sediment metagenome</name>
    <dbReference type="NCBI Taxonomy" id="412755"/>
    <lineage>
        <taxon>unclassified sequences</taxon>
        <taxon>metagenomes</taxon>
        <taxon>ecological metagenomes</taxon>
    </lineage>
</organism>
<accession>X1CYG9</accession>
<sequence>NNLAYEALSISGLDCIFDNLMNGGCFINTKRGWDWNGTIHDLGMKLSDIAHQDFVIHCKKAEDVVEAHKTGKLAWLAVLESSSCIENEVDRLDILHGLGVRSMGVNYSESNMLGSGLKELGDGGLTDFGYDAVIRMNKLGILVDVSHLSDQTALDTIASSKKPIICSHSGVRALTPTTRMFPDEVIQAMAERGGVMAIEAAPNLTVTEKNPLHSIESYMEHIEYCIDLVGIDYVGCGPDTLYSDHLGGYLHSIENSGKMGIGHYNRP</sequence>
<dbReference type="SUPFAM" id="SSF51556">
    <property type="entry name" value="Metallo-dependent hydrolases"/>
    <property type="match status" value="1"/>
</dbReference>
<name>X1CYG9_9ZZZZ</name>
<proteinExistence type="predicted"/>
<dbReference type="Gene3D" id="3.20.20.140">
    <property type="entry name" value="Metal-dependent hydrolases"/>
    <property type="match status" value="1"/>
</dbReference>